<dbReference type="NCBIfam" id="TIGR02227">
    <property type="entry name" value="sigpep_I_bact"/>
    <property type="match status" value="1"/>
</dbReference>
<dbReference type="InterPro" id="IPR000223">
    <property type="entry name" value="Pept_S26A_signal_pept_1"/>
</dbReference>
<evidence type="ECO:0000256" key="5">
    <source>
        <dbReference type="ARBA" id="ARBA00022801"/>
    </source>
</evidence>
<dbReference type="EMBL" id="BAAACZ010000028">
    <property type="protein sequence ID" value="GAA0470542.1"/>
    <property type="molecule type" value="Genomic_DNA"/>
</dbReference>
<dbReference type="Pfam" id="PF10502">
    <property type="entry name" value="Peptidase_S26"/>
    <property type="match status" value="1"/>
</dbReference>
<evidence type="ECO:0000256" key="4">
    <source>
        <dbReference type="ARBA" id="ARBA00013208"/>
    </source>
</evidence>
<evidence type="ECO:0000256" key="1">
    <source>
        <dbReference type="ARBA" id="ARBA00000677"/>
    </source>
</evidence>
<keyword evidence="6" id="KW-0645">Protease</keyword>
<evidence type="ECO:0000313" key="8">
    <source>
        <dbReference type="EMBL" id="GAA0470542.1"/>
    </source>
</evidence>
<accession>A0ABP3K3A3</accession>
<sequence length="131" mass="14855">MEPTLFSGESLLVNTFIYKFVRPVKGDIIAFQNSEKQYIIKRVAASSGDIIELQHNNLYINNEYEIGGYINDKNKQIFLQKNRFSPLIVPNGKVFVLGDNRSCSIDSRKVGFISMSNVIGRVVLPPSKHVY</sequence>
<gene>
    <name evidence="8" type="ORF">GCM10008935_28070</name>
</gene>
<evidence type="ECO:0000259" key="7">
    <source>
        <dbReference type="Pfam" id="PF10502"/>
    </source>
</evidence>
<keyword evidence="9" id="KW-1185">Reference proteome</keyword>
<evidence type="ECO:0000256" key="2">
    <source>
        <dbReference type="ARBA" id="ARBA00004401"/>
    </source>
</evidence>
<keyword evidence="5 6" id="KW-0378">Hydrolase</keyword>
<dbReference type="Proteomes" id="UP001500740">
    <property type="component" value="Unassembled WGS sequence"/>
</dbReference>
<comment type="catalytic activity">
    <reaction evidence="1 6">
        <text>Cleavage of hydrophobic, N-terminal signal or leader sequences from secreted and periplasmic proteins.</text>
        <dbReference type="EC" id="3.4.21.89"/>
    </reaction>
</comment>
<dbReference type="InterPro" id="IPR036286">
    <property type="entry name" value="LexA/Signal_pep-like_sf"/>
</dbReference>
<dbReference type="SUPFAM" id="SSF51306">
    <property type="entry name" value="LexA/Signal peptidase"/>
    <property type="match status" value="1"/>
</dbReference>
<dbReference type="CDD" id="cd06530">
    <property type="entry name" value="S26_SPase_I"/>
    <property type="match status" value="1"/>
</dbReference>
<comment type="caution">
    <text evidence="8">The sequence shown here is derived from an EMBL/GenBank/DDBJ whole genome shotgun (WGS) entry which is preliminary data.</text>
</comment>
<dbReference type="PROSITE" id="PS00761">
    <property type="entry name" value="SPASE_I_3"/>
    <property type="match status" value="1"/>
</dbReference>
<dbReference type="Gene3D" id="2.10.109.10">
    <property type="entry name" value="Umud Fragment, subunit A"/>
    <property type="match status" value="1"/>
</dbReference>
<dbReference type="PRINTS" id="PR00727">
    <property type="entry name" value="LEADERPTASE"/>
</dbReference>
<comment type="subcellular location">
    <subcellularLocation>
        <location evidence="2">Cell membrane</location>
        <topology evidence="2">Single-pass type II membrane protein</topology>
    </subcellularLocation>
    <subcellularLocation>
        <location evidence="6">Membrane</location>
        <topology evidence="6">Single-pass type II membrane protein</topology>
    </subcellularLocation>
</comment>
<reference evidence="9" key="1">
    <citation type="journal article" date="2019" name="Int. J. Syst. Evol. Microbiol.">
        <title>The Global Catalogue of Microorganisms (GCM) 10K type strain sequencing project: providing services to taxonomists for standard genome sequencing and annotation.</title>
        <authorList>
            <consortium name="The Broad Institute Genomics Platform"/>
            <consortium name="The Broad Institute Genome Sequencing Center for Infectious Disease"/>
            <person name="Wu L."/>
            <person name="Ma J."/>
        </authorList>
    </citation>
    <scope>NUCLEOTIDE SEQUENCE [LARGE SCALE GENOMIC DNA]</scope>
    <source>
        <strain evidence="9">JCM 14193</strain>
    </source>
</reference>
<organism evidence="8 9">
    <name type="scientific">Alkalibacillus silvisoli</name>
    <dbReference type="NCBI Taxonomy" id="392823"/>
    <lineage>
        <taxon>Bacteria</taxon>
        <taxon>Bacillati</taxon>
        <taxon>Bacillota</taxon>
        <taxon>Bacilli</taxon>
        <taxon>Bacillales</taxon>
        <taxon>Bacillaceae</taxon>
        <taxon>Alkalibacillus</taxon>
    </lineage>
</organism>
<proteinExistence type="inferred from homology"/>
<dbReference type="InterPro" id="IPR019533">
    <property type="entry name" value="Peptidase_S26"/>
</dbReference>
<evidence type="ECO:0000256" key="6">
    <source>
        <dbReference type="RuleBase" id="RU362042"/>
    </source>
</evidence>
<dbReference type="PANTHER" id="PTHR43390:SF1">
    <property type="entry name" value="CHLOROPLAST PROCESSING PEPTIDASE"/>
    <property type="match status" value="1"/>
</dbReference>
<dbReference type="InterPro" id="IPR019758">
    <property type="entry name" value="Pept_S26A_signal_pept_1_CS"/>
</dbReference>
<comment type="similarity">
    <text evidence="3 6">Belongs to the peptidase S26 family.</text>
</comment>
<dbReference type="EC" id="3.4.21.89" evidence="4 6"/>
<evidence type="ECO:0000313" key="9">
    <source>
        <dbReference type="Proteomes" id="UP001500740"/>
    </source>
</evidence>
<dbReference type="PANTHER" id="PTHR43390">
    <property type="entry name" value="SIGNAL PEPTIDASE I"/>
    <property type="match status" value="1"/>
</dbReference>
<protein>
    <recommendedName>
        <fullName evidence="4 6">Signal peptidase I</fullName>
        <ecNumber evidence="4 6">3.4.21.89</ecNumber>
    </recommendedName>
</protein>
<feature type="domain" description="Peptidase S26" evidence="7">
    <location>
        <begin position="1"/>
        <end position="124"/>
    </location>
</feature>
<evidence type="ECO:0000256" key="3">
    <source>
        <dbReference type="ARBA" id="ARBA00009370"/>
    </source>
</evidence>
<name>A0ABP3K3A3_9BACI</name>